<feature type="domain" description="NmrA-like" evidence="3">
    <location>
        <begin position="5"/>
        <end position="243"/>
    </location>
</feature>
<reference evidence="4 5" key="1">
    <citation type="submission" date="2021-01" db="EMBL/GenBank/DDBJ databases">
        <title>WGS of actinomycetes isolated from Thailand.</title>
        <authorList>
            <person name="Thawai C."/>
        </authorList>
    </citation>
    <scope>NUCLEOTIDE SEQUENCE [LARGE SCALE GENOMIC DNA]</scope>
    <source>
        <strain evidence="4 5">LPG 2</strain>
    </source>
</reference>
<protein>
    <submittedName>
        <fullName evidence="4">NmrA/HSCARG family protein</fullName>
    </submittedName>
</protein>
<evidence type="ECO:0000313" key="4">
    <source>
        <dbReference type="EMBL" id="MBL1079114.1"/>
    </source>
</evidence>
<evidence type="ECO:0000256" key="2">
    <source>
        <dbReference type="ARBA" id="ARBA00022857"/>
    </source>
</evidence>
<dbReference type="InterPro" id="IPR008030">
    <property type="entry name" value="NmrA-like"/>
</dbReference>
<dbReference type="InterPro" id="IPR036291">
    <property type="entry name" value="NAD(P)-bd_dom_sf"/>
</dbReference>
<keyword evidence="2" id="KW-0521">NADP</keyword>
<dbReference type="Gene3D" id="3.90.25.10">
    <property type="entry name" value="UDP-galactose 4-epimerase, domain 1"/>
    <property type="match status" value="1"/>
</dbReference>
<dbReference type="Pfam" id="PF05368">
    <property type="entry name" value="NmrA"/>
    <property type="match status" value="1"/>
</dbReference>
<dbReference type="RefSeq" id="WP_201954986.1">
    <property type="nucleotide sequence ID" value="NZ_JAERRJ010000014.1"/>
</dbReference>
<dbReference type="PANTHER" id="PTHR42748">
    <property type="entry name" value="NITROGEN METABOLITE REPRESSION PROTEIN NMRA FAMILY MEMBER"/>
    <property type="match status" value="1"/>
</dbReference>
<evidence type="ECO:0000313" key="5">
    <source>
        <dbReference type="Proteomes" id="UP000602198"/>
    </source>
</evidence>
<sequence length="300" mass="31347">MSSRNETILVTGATGQQGGATARALLAAGRSVRALVRDPESAGARELAGAGAELVVGDFDDGASIDAAVAGVRGVFAVPPATYSPAGWDIELEATRGENLVSAAEKAGVDHFVFTGVAQFEDQSRFTGFNGKQRIEAAVTASGMRWTVLRPVRFMENYLVRGAALDGIRPGGLHVHAFPADRPIQVIAVADIADIAVLAFADPDRFHGLTLDLAGDARTFPAAAEAISAAIGLPVRYEPVSEADADALGPEIGNVWRQSRVGRGWNADIAAVREIHPGLRTLDDWLAESGAARLKSMLAG</sequence>
<organism evidence="4 5">
    <name type="scientific">Nocardia acididurans</name>
    <dbReference type="NCBI Taxonomy" id="2802282"/>
    <lineage>
        <taxon>Bacteria</taxon>
        <taxon>Bacillati</taxon>
        <taxon>Actinomycetota</taxon>
        <taxon>Actinomycetes</taxon>
        <taxon>Mycobacteriales</taxon>
        <taxon>Nocardiaceae</taxon>
        <taxon>Nocardia</taxon>
    </lineage>
</organism>
<comment type="similarity">
    <text evidence="1">Belongs to the NmrA-type oxidoreductase family.</text>
</comment>
<evidence type="ECO:0000259" key="3">
    <source>
        <dbReference type="Pfam" id="PF05368"/>
    </source>
</evidence>
<dbReference type="SUPFAM" id="SSF51735">
    <property type="entry name" value="NAD(P)-binding Rossmann-fold domains"/>
    <property type="match status" value="1"/>
</dbReference>
<dbReference type="CDD" id="cd05251">
    <property type="entry name" value="NmrA_like_SDR_a"/>
    <property type="match status" value="1"/>
</dbReference>
<dbReference type="Gene3D" id="3.40.50.720">
    <property type="entry name" value="NAD(P)-binding Rossmann-like Domain"/>
    <property type="match status" value="1"/>
</dbReference>
<proteinExistence type="inferred from homology"/>
<comment type="caution">
    <text evidence="4">The sequence shown here is derived from an EMBL/GenBank/DDBJ whole genome shotgun (WGS) entry which is preliminary data.</text>
</comment>
<dbReference type="Proteomes" id="UP000602198">
    <property type="component" value="Unassembled WGS sequence"/>
</dbReference>
<gene>
    <name evidence="4" type="ORF">JK358_32390</name>
</gene>
<accession>A0ABS1MFS8</accession>
<name>A0ABS1MFS8_9NOCA</name>
<evidence type="ECO:0000256" key="1">
    <source>
        <dbReference type="ARBA" id="ARBA00006328"/>
    </source>
</evidence>
<dbReference type="InterPro" id="IPR051164">
    <property type="entry name" value="NmrA-like_oxidored"/>
</dbReference>
<keyword evidence="5" id="KW-1185">Reference proteome</keyword>
<dbReference type="EMBL" id="JAERRJ010000014">
    <property type="protein sequence ID" value="MBL1079114.1"/>
    <property type="molecule type" value="Genomic_DNA"/>
</dbReference>
<dbReference type="PANTHER" id="PTHR42748:SF7">
    <property type="entry name" value="NMRA LIKE REDOX SENSOR 1-RELATED"/>
    <property type="match status" value="1"/>
</dbReference>